<proteinExistence type="predicted"/>
<accession>A6HTD0</accession>
<name>A6HTD0_RAT</name>
<dbReference type="EMBL" id="CH473950">
    <property type="protein sequence ID" value="EDM15592.1"/>
    <property type="molecule type" value="Genomic_DNA"/>
</dbReference>
<gene>
    <name evidence="2" type="ORF">rCG_60232</name>
</gene>
<dbReference type="Proteomes" id="UP000234681">
    <property type="component" value="Chromosome 7"/>
</dbReference>
<feature type="region of interest" description="Disordered" evidence="1">
    <location>
        <begin position="1"/>
        <end position="38"/>
    </location>
</feature>
<sequence>MLRVKSGKVMGPPVSGGNSKQSFPMKQGVLTHSRTPCC</sequence>
<evidence type="ECO:0000256" key="1">
    <source>
        <dbReference type="SAM" id="MobiDB-lite"/>
    </source>
</evidence>
<reference evidence="2 3" key="1">
    <citation type="submission" date="2005-09" db="EMBL/GenBank/DDBJ databases">
        <authorList>
            <person name="Mural R.J."/>
            <person name="Li P.W."/>
            <person name="Adams M.D."/>
            <person name="Amanatides P.G."/>
            <person name="Baden-Tillson H."/>
            <person name="Barnstead M."/>
            <person name="Chin S.H."/>
            <person name="Dew I."/>
            <person name="Evans C.A."/>
            <person name="Ferriera S."/>
            <person name="Flanigan M."/>
            <person name="Fosler C."/>
            <person name="Glodek A."/>
            <person name="Gu Z."/>
            <person name="Holt R.A."/>
            <person name="Jennings D."/>
            <person name="Kraft C.L."/>
            <person name="Lu F."/>
            <person name="Nguyen T."/>
            <person name="Nusskern D.R."/>
            <person name="Pfannkoch C.M."/>
            <person name="Sitter C."/>
            <person name="Sutton G.G."/>
            <person name="Venter J.C."/>
            <person name="Wang Z."/>
            <person name="Woodage T."/>
            <person name="Zheng X.H."/>
            <person name="Zhong F."/>
        </authorList>
    </citation>
    <scope>NUCLEOTIDE SEQUENCE [LARGE SCALE GENOMIC DNA]</scope>
    <source>
        <strain>BN</strain>
        <strain evidence="3">Sprague-Dawley</strain>
    </source>
</reference>
<evidence type="ECO:0000313" key="2">
    <source>
        <dbReference type="EMBL" id="EDM15592.1"/>
    </source>
</evidence>
<evidence type="ECO:0000313" key="3">
    <source>
        <dbReference type="Proteomes" id="UP000234681"/>
    </source>
</evidence>
<protein>
    <submittedName>
        <fullName evidence="2">RCG60232</fullName>
    </submittedName>
</protein>
<feature type="compositionally biased region" description="Polar residues" evidence="1">
    <location>
        <begin position="16"/>
        <end position="38"/>
    </location>
</feature>
<dbReference type="AlphaFoldDB" id="A6HTD0"/>
<organism evidence="2 3">
    <name type="scientific">Rattus norvegicus</name>
    <name type="common">Rat</name>
    <dbReference type="NCBI Taxonomy" id="10116"/>
    <lineage>
        <taxon>Eukaryota</taxon>
        <taxon>Metazoa</taxon>
        <taxon>Chordata</taxon>
        <taxon>Craniata</taxon>
        <taxon>Vertebrata</taxon>
        <taxon>Euteleostomi</taxon>
        <taxon>Mammalia</taxon>
        <taxon>Eutheria</taxon>
        <taxon>Euarchontoglires</taxon>
        <taxon>Glires</taxon>
        <taxon>Rodentia</taxon>
        <taxon>Myomorpha</taxon>
        <taxon>Muroidea</taxon>
        <taxon>Muridae</taxon>
        <taxon>Murinae</taxon>
        <taxon>Rattus</taxon>
    </lineage>
</organism>